<proteinExistence type="predicted"/>
<dbReference type="Proteomes" id="UP001266305">
    <property type="component" value="Unassembled WGS sequence"/>
</dbReference>
<organism evidence="3 4">
    <name type="scientific">Saguinus oedipus</name>
    <name type="common">Cotton-top tamarin</name>
    <name type="synonym">Oedipomidas oedipus</name>
    <dbReference type="NCBI Taxonomy" id="9490"/>
    <lineage>
        <taxon>Eukaryota</taxon>
        <taxon>Metazoa</taxon>
        <taxon>Chordata</taxon>
        <taxon>Craniata</taxon>
        <taxon>Vertebrata</taxon>
        <taxon>Euteleostomi</taxon>
        <taxon>Mammalia</taxon>
        <taxon>Eutheria</taxon>
        <taxon>Euarchontoglires</taxon>
        <taxon>Primates</taxon>
        <taxon>Haplorrhini</taxon>
        <taxon>Platyrrhini</taxon>
        <taxon>Cebidae</taxon>
        <taxon>Callitrichinae</taxon>
        <taxon>Saguinus</taxon>
    </lineage>
</organism>
<feature type="region of interest" description="Disordered" evidence="1">
    <location>
        <begin position="63"/>
        <end position="85"/>
    </location>
</feature>
<protein>
    <recommendedName>
        <fullName evidence="5">Secreted protein</fullName>
    </recommendedName>
</protein>
<sequence>MQWAARAWSPAFTVASLISTVGRVLHWARLGGEGGGLTWQCSTDPSLSLHPEERSDLRQLEATQLGDREATVRQSPESPAAETAV</sequence>
<keyword evidence="2" id="KW-0732">Signal</keyword>
<evidence type="ECO:0000256" key="1">
    <source>
        <dbReference type="SAM" id="MobiDB-lite"/>
    </source>
</evidence>
<evidence type="ECO:0000313" key="4">
    <source>
        <dbReference type="Proteomes" id="UP001266305"/>
    </source>
</evidence>
<reference evidence="3 4" key="1">
    <citation type="submission" date="2023-05" db="EMBL/GenBank/DDBJ databases">
        <title>B98-5 Cell Line De Novo Hybrid Assembly: An Optical Mapping Approach.</title>
        <authorList>
            <person name="Kananen K."/>
            <person name="Auerbach J.A."/>
            <person name="Kautto E."/>
            <person name="Blachly J.S."/>
        </authorList>
    </citation>
    <scope>NUCLEOTIDE SEQUENCE [LARGE SCALE GENOMIC DNA]</scope>
    <source>
        <strain evidence="3">B95-8</strain>
        <tissue evidence="3">Cell line</tissue>
    </source>
</reference>
<evidence type="ECO:0008006" key="5">
    <source>
        <dbReference type="Google" id="ProtNLM"/>
    </source>
</evidence>
<feature type="signal peptide" evidence="2">
    <location>
        <begin position="1"/>
        <end position="15"/>
    </location>
</feature>
<gene>
    <name evidence="3" type="ORF">P7K49_004422</name>
</gene>
<evidence type="ECO:0000256" key="2">
    <source>
        <dbReference type="SAM" id="SignalP"/>
    </source>
</evidence>
<keyword evidence="4" id="KW-1185">Reference proteome</keyword>
<comment type="caution">
    <text evidence="3">The sequence shown here is derived from an EMBL/GenBank/DDBJ whole genome shotgun (WGS) entry which is preliminary data.</text>
</comment>
<evidence type="ECO:0000313" key="3">
    <source>
        <dbReference type="EMBL" id="KAK2117536.1"/>
    </source>
</evidence>
<feature type="chain" id="PRO_5047284716" description="Secreted protein" evidence="2">
    <location>
        <begin position="16"/>
        <end position="85"/>
    </location>
</feature>
<accession>A0ABQ9W7D2</accession>
<feature type="non-terminal residue" evidence="3">
    <location>
        <position position="85"/>
    </location>
</feature>
<dbReference type="EMBL" id="JASSZA010000002">
    <property type="protein sequence ID" value="KAK2117536.1"/>
    <property type="molecule type" value="Genomic_DNA"/>
</dbReference>
<name>A0ABQ9W7D2_SAGOE</name>